<keyword evidence="2" id="KW-1185">Reference proteome</keyword>
<dbReference type="EMBL" id="KX774321">
    <property type="protein sequence ID" value="AOZ63748.1"/>
    <property type="molecule type" value="Genomic_DNA"/>
</dbReference>
<evidence type="ECO:0000313" key="2">
    <source>
        <dbReference type="Proteomes" id="UP000224902"/>
    </source>
</evidence>
<gene>
    <name evidence="1" type="ORF">SEA_WEASELS2_169</name>
</gene>
<sequence length="56" mass="6697">MIVNNWKYHSDICDYIAIFDGTNWRELRLDKQTGKMQFAKDPISVEKVRTEFEAML</sequence>
<accession>A0A1I9SAE2</accession>
<evidence type="ECO:0000313" key="1">
    <source>
        <dbReference type="EMBL" id="AOZ63748.1"/>
    </source>
</evidence>
<proteinExistence type="predicted"/>
<protein>
    <submittedName>
        <fullName evidence="1">Uncharacterized protein</fullName>
    </submittedName>
</protein>
<organism evidence="1 2">
    <name type="scientific">Rhodococcus phage Weasels2</name>
    <dbReference type="NCBI Taxonomy" id="1897437"/>
    <lineage>
        <taxon>Viruses</taxon>
        <taxon>Duplodnaviria</taxon>
        <taxon>Heunggongvirae</taxon>
        <taxon>Uroviricota</taxon>
        <taxon>Caudoviricetes</taxon>
        <taxon>Weaselvirus</taxon>
        <taxon>Weaselvirus weasel</taxon>
    </lineage>
</organism>
<reference evidence="2" key="1">
    <citation type="submission" date="2016-08" db="EMBL/GenBank/DDBJ databases">
        <authorList>
            <person name="Seilhamer J.J."/>
        </authorList>
    </citation>
    <scope>NUCLEOTIDE SEQUENCE [LARGE SCALE GENOMIC DNA]</scope>
</reference>
<dbReference type="Proteomes" id="UP000224902">
    <property type="component" value="Segment"/>
</dbReference>
<name>A0A1I9SAE2_9CAUD</name>